<gene>
    <name evidence="3" type="ORF">QV13_27285</name>
</gene>
<comment type="caution">
    <text evidence="3">The sequence shown here is derived from an EMBL/GenBank/DDBJ whole genome shotgun (WGS) entry which is preliminary data.</text>
</comment>
<dbReference type="STRING" id="1566387.QV13_27285"/>
<dbReference type="RefSeq" id="WP_024923140.1">
    <property type="nucleotide sequence ID" value="NZ_MDEO01000036.1"/>
</dbReference>
<feature type="transmembrane region" description="Helical" evidence="1">
    <location>
        <begin position="276"/>
        <end position="300"/>
    </location>
</feature>
<sequence length="316" mass="33450">MAIDPAAFEAYRSGPNGKTTLPRLVLGTVIILLFWGLSTFVAIYLGMHLLEMPPLSVLPEGEDPAAFLASPAGILISLGTFSGIWAGAWLVMRWVHGEPLSALFGTSRRISRSGFLKGLAAVVVTSLLSEILLYLINPGIWRGSIALVSWLLALVPIALLAFIQTSSEELLFRAYLPRGLAKRFRSPLIWALLPTLVFTALHWGAGATPAMNAAGLISIGAFAAVLMMLVYVTGNLGAAFGAHLGNNLFGFLLISHQKSLGGFALLEARSLEDASWAGLDAVLIAGIGIVSSLLTAVLLLHPRSPLRVGPDHGIGK</sequence>
<feature type="transmembrane region" description="Helical" evidence="1">
    <location>
        <begin position="115"/>
        <end position="137"/>
    </location>
</feature>
<keyword evidence="1" id="KW-1133">Transmembrane helix</keyword>
<feature type="transmembrane region" description="Helical" evidence="1">
    <location>
        <begin position="65"/>
        <end position="95"/>
    </location>
</feature>
<dbReference type="AlphaFoldDB" id="A0A1C2DF30"/>
<keyword evidence="1" id="KW-0812">Transmembrane</keyword>
<dbReference type="Pfam" id="PF02517">
    <property type="entry name" value="Rce1-like"/>
    <property type="match status" value="1"/>
</dbReference>
<evidence type="ECO:0000259" key="2">
    <source>
        <dbReference type="Pfam" id="PF02517"/>
    </source>
</evidence>
<evidence type="ECO:0000313" key="3">
    <source>
        <dbReference type="EMBL" id="OCX13226.1"/>
    </source>
</evidence>
<feature type="domain" description="CAAX prenyl protease 2/Lysostaphin resistance protein A-like" evidence="2">
    <location>
        <begin position="153"/>
        <end position="249"/>
    </location>
</feature>
<accession>A0A1C2DF30</accession>
<name>A0A1C2DF30_9HYPH</name>
<reference evidence="3 4" key="1">
    <citation type="submission" date="2016-08" db="EMBL/GenBank/DDBJ databases">
        <title>Whole genome sequence of Mesorhizobium sp. strain UASWS1009 isolated from industrial sewage.</title>
        <authorList>
            <person name="Crovadore J."/>
            <person name="Calmin G."/>
            <person name="Chablais R."/>
            <person name="Cochard B."/>
            <person name="Lefort F."/>
        </authorList>
    </citation>
    <scope>NUCLEOTIDE SEQUENCE [LARGE SCALE GENOMIC DNA]</scope>
    <source>
        <strain evidence="3 4">UASWS1009</strain>
    </source>
</reference>
<feature type="transmembrane region" description="Helical" evidence="1">
    <location>
        <begin position="21"/>
        <end position="45"/>
    </location>
</feature>
<feature type="transmembrane region" description="Helical" evidence="1">
    <location>
        <begin position="143"/>
        <end position="163"/>
    </location>
</feature>
<dbReference type="GO" id="GO:0080120">
    <property type="term" value="P:CAAX-box protein maturation"/>
    <property type="evidence" value="ECO:0007669"/>
    <property type="project" value="UniProtKB-ARBA"/>
</dbReference>
<feature type="transmembrane region" description="Helical" evidence="1">
    <location>
        <begin position="238"/>
        <end position="256"/>
    </location>
</feature>
<evidence type="ECO:0000256" key="1">
    <source>
        <dbReference type="SAM" id="Phobius"/>
    </source>
</evidence>
<dbReference type="GO" id="GO:0004175">
    <property type="term" value="F:endopeptidase activity"/>
    <property type="evidence" value="ECO:0007669"/>
    <property type="project" value="UniProtKB-ARBA"/>
</dbReference>
<protein>
    <submittedName>
        <fullName evidence="3">Abortive phage infection protein</fullName>
    </submittedName>
</protein>
<feature type="transmembrane region" description="Helical" evidence="1">
    <location>
        <begin position="184"/>
        <end position="204"/>
    </location>
</feature>
<feature type="transmembrane region" description="Helical" evidence="1">
    <location>
        <begin position="210"/>
        <end position="231"/>
    </location>
</feature>
<proteinExistence type="predicted"/>
<dbReference type="Proteomes" id="UP000094412">
    <property type="component" value="Unassembled WGS sequence"/>
</dbReference>
<organism evidence="3 4">
    <name type="scientific">Mesorhizobium hungaricum</name>
    <dbReference type="NCBI Taxonomy" id="1566387"/>
    <lineage>
        <taxon>Bacteria</taxon>
        <taxon>Pseudomonadati</taxon>
        <taxon>Pseudomonadota</taxon>
        <taxon>Alphaproteobacteria</taxon>
        <taxon>Hyphomicrobiales</taxon>
        <taxon>Phyllobacteriaceae</taxon>
        <taxon>Mesorhizobium</taxon>
    </lineage>
</organism>
<keyword evidence="4" id="KW-1185">Reference proteome</keyword>
<keyword evidence="1" id="KW-0472">Membrane</keyword>
<dbReference type="InterPro" id="IPR003675">
    <property type="entry name" value="Rce1/LyrA-like_dom"/>
</dbReference>
<evidence type="ECO:0000313" key="4">
    <source>
        <dbReference type="Proteomes" id="UP000094412"/>
    </source>
</evidence>
<dbReference type="OrthoDB" id="7171777at2"/>
<dbReference type="EMBL" id="MDEO01000036">
    <property type="protein sequence ID" value="OCX13226.1"/>
    <property type="molecule type" value="Genomic_DNA"/>
</dbReference>